<accession>A0A1I2MZM7</accession>
<name>A0A1I2MZM7_9CLOT</name>
<evidence type="ECO:0000313" key="2">
    <source>
        <dbReference type="EMBL" id="SFF97044.1"/>
    </source>
</evidence>
<protein>
    <submittedName>
        <fullName evidence="2">Acyl-CoA reductase (LuxC)</fullName>
    </submittedName>
</protein>
<proteinExistence type="predicted"/>
<evidence type="ECO:0000256" key="1">
    <source>
        <dbReference type="ARBA" id="ARBA00022857"/>
    </source>
</evidence>
<dbReference type="eggNOG" id="COG1012">
    <property type="taxonomic scope" value="Bacteria"/>
</dbReference>
<keyword evidence="3" id="KW-1185">Reference proteome</keyword>
<evidence type="ECO:0000313" key="3">
    <source>
        <dbReference type="Proteomes" id="UP000182135"/>
    </source>
</evidence>
<dbReference type="InterPro" id="IPR016161">
    <property type="entry name" value="Ald_DH/histidinol_DH"/>
</dbReference>
<sequence>MIPMRYEDEVDVFKCNFFHKASNMEILNEIKCLAGVERPVIFPMRAFSDEIIDFLNELSERIRRNEVLRRNEEAAAFGFWCRKSHLLDMKKKYDNEENKIGLGLIFHIAPSNISTVFAYSFAIGLLSGNANVVRISKRNSDTAMEICGLLQELFRNPKYENIKKRTSIITYEKNKSITDGYSDLCNGRVIWGGDKAINEIRKSPLKLMAKEIIFPNRYSLCILNTLYILNMEKEELEILAHKFYNDTYNMDQNACSSPKIIFWSGGNSKEKREAQNKWWKFVYKEASKLYNLSENKVSLKYSTLCECAINCEEIQRVKRYDNLLYVADLKEVPANIESLNGRFGLFFQYELINIKEIESYVNERIQTLTYAGFDKNYLINFVIENHLKGIDRIVPIGQALDMNVMWDGMNLIERLSRSIM</sequence>
<reference evidence="2 3" key="1">
    <citation type="submission" date="2016-10" db="EMBL/GenBank/DDBJ databases">
        <authorList>
            <person name="de Groot N.N."/>
        </authorList>
    </citation>
    <scope>NUCLEOTIDE SEQUENCE [LARGE SCALE GENOMIC DNA]</scope>
    <source>
        <strain evidence="2 3">NLAE-zl-G419</strain>
    </source>
</reference>
<dbReference type="GO" id="GO:0003995">
    <property type="term" value="F:acyl-CoA dehydrogenase activity"/>
    <property type="evidence" value="ECO:0007669"/>
    <property type="project" value="InterPro"/>
</dbReference>
<organism evidence="2 3">
    <name type="scientific">Clostridium cadaveris</name>
    <dbReference type="NCBI Taxonomy" id="1529"/>
    <lineage>
        <taxon>Bacteria</taxon>
        <taxon>Bacillati</taxon>
        <taxon>Bacillota</taxon>
        <taxon>Clostridia</taxon>
        <taxon>Eubacteriales</taxon>
        <taxon>Clostridiaceae</taxon>
        <taxon>Clostridium</taxon>
    </lineage>
</organism>
<dbReference type="Proteomes" id="UP000182135">
    <property type="component" value="Unassembled WGS sequence"/>
</dbReference>
<dbReference type="InterPro" id="IPR008670">
    <property type="entry name" value="CoA_reduct_LuxC"/>
</dbReference>
<dbReference type="AlphaFoldDB" id="A0A1I2MZM7"/>
<dbReference type="Pfam" id="PF05893">
    <property type="entry name" value="LuxC"/>
    <property type="match status" value="1"/>
</dbReference>
<keyword evidence="1" id="KW-0521">NADP</keyword>
<dbReference type="EMBL" id="FOOE01000018">
    <property type="protein sequence ID" value="SFF97044.1"/>
    <property type="molecule type" value="Genomic_DNA"/>
</dbReference>
<dbReference type="SUPFAM" id="SSF53720">
    <property type="entry name" value="ALDH-like"/>
    <property type="match status" value="1"/>
</dbReference>
<dbReference type="STRING" id="1529.SAMN04487885_11812"/>
<gene>
    <name evidence="2" type="ORF">SAMN04487885_11812</name>
</gene>
<dbReference type="GO" id="GO:0008218">
    <property type="term" value="P:bioluminescence"/>
    <property type="evidence" value="ECO:0007669"/>
    <property type="project" value="InterPro"/>
</dbReference>